<comment type="caution">
    <text evidence="2">The sequence shown here is derived from an EMBL/GenBank/DDBJ whole genome shotgun (WGS) entry which is preliminary data.</text>
</comment>
<feature type="transmembrane region" description="Helical" evidence="1">
    <location>
        <begin position="37"/>
        <end position="57"/>
    </location>
</feature>
<feature type="transmembrane region" description="Helical" evidence="1">
    <location>
        <begin position="6"/>
        <end position="25"/>
    </location>
</feature>
<evidence type="ECO:0000256" key="1">
    <source>
        <dbReference type="SAM" id="Phobius"/>
    </source>
</evidence>
<evidence type="ECO:0000313" key="3">
    <source>
        <dbReference type="Proteomes" id="UP000711178"/>
    </source>
</evidence>
<feature type="transmembrane region" description="Helical" evidence="1">
    <location>
        <begin position="63"/>
        <end position="83"/>
    </location>
</feature>
<sequence>MQEHEKGLAALLVVGAAIGLGKLLVSQERITTRLAVGRAILGGATSAVAGVALTQFPELPLPALVGVGAGLGILGAQYLEAWLKQKADKIGR</sequence>
<dbReference type="Proteomes" id="UP000711178">
    <property type="component" value="Unassembled WGS sequence"/>
</dbReference>
<accession>A0ABS7FET5</accession>
<dbReference type="InterPro" id="IPR007633">
    <property type="entry name" value="Phage_P2_Holin"/>
</dbReference>
<dbReference type="RefSeq" id="WP_043581444.1">
    <property type="nucleotide sequence ID" value="NZ_CP142381.1"/>
</dbReference>
<keyword evidence="3" id="KW-1185">Reference proteome</keyword>
<keyword evidence="1" id="KW-0812">Transmembrane</keyword>
<reference evidence="2 3" key="1">
    <citation type="submission" date="2021-05" db="EMBL/GenBank/DDBJ databases">
        <title>Draft Whole Genome Sequencing Of Biosensor Chromobacterium violaceum Strain CV026 Reveals A Regulatory RNA In Chromobacterium violaceum Phenotype Regulatory Network.</title>
        <authorList>
            <person name="Hong K.W."/>
            <person name="Chan K.G."/>
            <person name="Chang C.-Y."/>
        </authorList>
    </citation>
    <scope>NUCLEOTIDE SEQUENCE [LARGE SCALE GENOMIC DNA]</scope>
    <source>
        <strain evidence="2 3">ATCC 31532</strain>
    </source>
</reference>
<dbReference type="Pfam" id="PF04550">
    <property type="entry name" value="Phage_holin_3_2"/>
    <property type="match status" value="1"/>
</dbReference>
<gene>
    <name evidence="2" type="ORF">KIF53_09355</name>
</gene>
<protein>
    <submittedName>
        <fullName evidence="2">Phage holin family protein</fullName>
    </submittedName>
</protein>
<dbReference type="GeneID" id="89687498"/>
<name>A0ABS7FET5_9NEIS</name>
<organism evidence="2 3">
    <name type="scientific">Chromobacterium subtsugae</name>
    <dbReference type="NCBI Taxonomy" id="251747"/>
    <lineage>
        <taxon>Bacteria</taxon>
        <taxon>Pseudomonadati</taxon>
        <taxon>Pseudomonadota</taxon>
        <taxon>Betaproteobacteria</taxon>
        <taxon>Neisseriales</taxon>
        <taxon>Chromobacteriaceae</taxon>
        <taxon>Chromobacterium</taxon>
    </lineage>
</organism>
<keyword evidence="1" id="KW-1133">Transmembrane helix</keyword>
<keyword evidence="1" id="KW-0472">Membrane</keyword>
<evidence type="ECO:0000313" key="2">
    <source>
        <dbReference type="EMBL" id="MBW8287829.1"/>
    </source>
</evidence>
<dbReference type="EMBL" id="JAHDTB010000006">
    <property type="protein sequence ID" value="MBW8287829.1"/>
    <property type="molecule type" value="Genomic_DNA"/>
</dbReference>
<proteinExistence type="predicted"/>